<dbReference type="EMBL" id="CAACVI010000045">
    <property type="protein sequence ID" value="VEN74893.1"/>
    <property type="molecule type" value="Genomic_DNA"/>
</dbReference>
<organism evidence="2">
    <name type="scientific">uncultured Desulfobacteraceae bacterium</name>
    <dbReference type="NCBI Taxonomy" id="218296"/>
    <lineage>
        <taxon>Bacteria</taxon>
        <taxon>Pseudomonadati</taxon>
        <taxon>Thermodesulfobacteriota</taxon>
        <taxon>Desulfobacteria</taxon>
        <taxon>Desulfobacterales</taxon>
        <taxon>Desulfobacteraceae</taxon>
        <taxon>environmental samples</taxon>
    </lineage>
</organism>
<proteinExistence type="predicted"/>
<evidence type="ECO:0000256" key="1">
    <source>
        <dbReference type="SAM" id="SignalP"/>
    </source>
</evidence>
<gene>
    <name evidence="2" type="ORF">EPICR_50174</name>
</gene>
<dbReference type="AlphaFoldDB" id="A0A484HKD4"/>
<accession>A0A484HKD4</accession>
<name>A0A484HKD4_9BACT</name>
<evidence type="ECO:0000313" key="2">
    <source>
        <dbReference type="EMBL" id="VEN74893.1"/>
    </source>
</evidence>
<keyword evidence="1" id="KW-0732">Signal</keyword>
<sequence length="539" mass="60917">MKKISAIALFLICFFPFAAGAEETRKEDGFEYIFEIGHKEPPGYSDVNATYYSPYNSNSALYNFSDSASFESRVNEFKGKTVMEQLDFVRYCYKEMGRLYDYDVASFAVPREKKSPGDVINLIADYPGSQLDIQGSGIVCSQASTFTKWLLEEKFNIPAESVSVSSGVPHNVTVAWVNGRHYILDWQNMHDTGEAKLDRAMQVYERLKGVSLTRIFDSDAVLEGYIRTRAYETLYEETTGNRSMTERHLAMSVQTPRHERSLIVRADKLSHSIDLNYKWLTLGVSHRSYEDPANSIDELFNFKAGLRFKPGRRNTLGMDYSYSMLWNKLAADPDERRRYNSFRGSLFHNYLYAYPFKKSNSSVFATLSNEIYASGYSDAKQNTVGFSDAEYEIHYGLGYRYESDSARCVIEGGGGIVPGGNKDNGSFELLNGVRYARASLSREFGPAAVSASVFWAGYFGMWAEVRESLSVETPFGTLSGERRYKIDDSDYDNLVDENERLAVSYVSPVLWRGARIRLGYEDLAGAGEAGYSGSVDFRF</sequence>
<feature type="chain" id="PRO_5019744773" description="Transglutaminase-like domain-containing protein" evidence="1">
    <location>
        <begin position="22"/>
        <end position="539"/>
    </location>
</feature>
<evidence type="ECO:0008006" key="3">
    <source>
        <dbReference type="Google" id="ProtNLM"/>
    </source>
</evidence>
<protein>
    <recommendedName>
        <fullName evidence="3">Transglutaminase-like domain-containing protein</fullName>
    </recommendedName>
</protein>
<feature type="signal peptide" evidence="1">
    <location>
        <begin position="1"/>
        <end position="21"/>
    </location>
</feature>
<reference evidence="2" key="1">
    <citation type="submission" date="2019-01" db="EMBL/GenBank/DDBJ databases">
        <authorList>
            <consortium name="Genoscope - CEA"/>
            <person name="William W."/>
        </authorList>
    </citation>
    <scope>NUCLEOTIDE SEQUENCE</scope>
    <source>
        <strain evidence="2">CR-1</strain>
    </source>
</reference>